<evidence type="ECO:0000256" key="1">
    <source>
        <dbReference type="ARBA" id="ARBA00004141"/>
    </source>
</evidence>
<dbReference type="FunFam" id="3.40.50.2300:FF:000081">
    <property type="entry name" value="Glutamate receptor"/>
    <property type="match status" value="1"/>
</dbReference>
<evidence type="ECO:0000259" key="17">
    <source>
        <dbReference type="PROSITE" id="PS50059"/>
    </source>
</evidence>
<comment type="catalytic activity">
    <reaction evidence="13">
        <text>[protein]-peptidylproline (omega=180) = [protein]-peptidylproline (omega=0)</text>
        <dbReference type="Rhea" id="RHEA:16237"/>
        <dbReference type="Rhea" id="RHEA-COMP:10747"/>
        <dbReference type="Rhea" id="RHEA-COMP:10748"/>
        <dbReference type="ChEBI" id="CHEBI:83833"/>
        <dbReference type="ChEBI" id="CHEBI:83834"/>
        <dbReference type="EC" id="5.2.1.8"/>
    </reaction>
</comment>
<feature type="domain" description="PPIase FKBP-type" evidence="17">
    <location>
        <begin position="1065"/>
        <end position="1183"/>
    </location>
</feature>
<dbReference type="InterPro" id="IPR001828">
    <property type="entry name" value="ANF_lig-bd_rcpt"/>
</dbReference>
<dbReference type="OMA" id="YQMDAVA"/>
<evidence type="ECO:0000256" key="10">
    <source>
        <dbReference type="ARBA" id="ARBA00023180"/>
    </source>
</evidence>
<keyword evidence="5 16" id="KW-0732">Signal</keyword>
<dbReference type="SMART" id="SM00079">
    <property type="entry name" value="PBPe"/>
    <property type="match status" value="1"/>
</dbReference>
<evidence type="ECO:0000313" key="19">
    <source>
        <dbReference type="Proteomes" id="UP000008022"/>
    </source>
</evidence>
<dbReference type="FunFam" id="3.40.190.10:FF:000175">
    <property type="entry name" value="Glutamate receptor"/>
    <property type="match status" value="1"/>
</dbReference>
<dbReference type="PANTHER" id="PTHR18966">
    <property type="entry name" value="IONOTROPIC GLUTAMATE RECEPTOR"/>
    <property type="match status" value="1"/>
</dbReference>
<dbReference type="Gene3D" id="3.40.190.10">
    <property type="entry name" value="Periplasmic binding protein-like II"/>
    <property type="match status" value="2"/>
</dbReference>
<comment type="subcellular location">
    <subcellularLocation>
        <location evidence="1">Membrane</location>
        <topology evidence="1">Multi-pass membrane protein</topology>
    </subcellularLocation>
</comment>
<dbReference type="PROSITE" id="PS50059">
    <property type="entry name" value="FKBP_PPIASE"/>
    <property type="match status" value="1"/>
</dbReference>
<keyword evidence="6 15" id="KW-1133">Transmembrane helix</keyword>
<keyword evidence="8 15" id="KW-0472">Membrane</keyword>
<dbReference type="Gene3D" id="1.10.287.70">
    <property type="match status" value="1"/>
</dbReference>
<dbReference type="PRINTS" id="PR01176">
    <property type="entry name" value="GABABRECEPTR"/>
</dbReference>
<dbReference type="GO" id="GO:0003755">
    <property type="term" value="F:peptidyl-prolyl cis-trans isomerase activity"/>
    <property type="evidence" value="ECO:0007669"/>
    <property type="project" value="UniProtKB-KW"/>
</dbReference>
<dbReference type="InterPro" id="IPR001179">
    <property type="entry name" value="PPIase_FKBP_dom"/>
</dbReference>
<reference evidence="18" key="2">
    <citation type="submission" date="2015-06" db="UniProtKB">
        <authorList>
            <consortium name="EnsemblPlants"/>
        </authorList>
    </citation>
    <scope>IDENTIFICATION</scope>
</reference>
<evidence type="ECO:0000256" key="7">
    <source>
        <dbReference type="ARBA" id="ARBA00023065"/>
    </source>
</evidence>
<dbReference type="AlphaFoldDB" id="A0A0E0N8W1"/>
<evidence type="ECO:0000256" key="12">
    <source>
        <dbReference type="ARBA" id="ARBA00023303"/>
    </source>
</evidence>
<keyword evidence="11" id="KW-1071">Ligand-gated ion channel</keyword>
<evidence type="ECO:0000256" key="2">
    <source>
        <dbReference type="ARBA" id="ARBA00008685"/>
    </source>
</evidence>
<keyword evidence="9" id="KW-0675">Receptor</keyword>
<dbReference type="eggNOG" id="KOG1052">
    <property type="taxonomic scope" value="Eukaryota"/>
</dbReference>
<dbReference type="Gene3D" id="3.40.50.2300">
    <property type="match status" value="2"/>
</dbReference>
<sequence>MKIGLFMLLVLFLVMSPDGIRRSLAARPSIVNIGAILRFNSTIGGVSMIAIQAALEDINSDSTILNGTTLKVDMRDTNCDDGFLGMVEALQFMETDVIAIIGPQCSTIAHIVSYVANELRVPLMSFASDATLSLIQFPFFVRTAPSDLYQMDAVAAIVDYYRWKIVTAIYIDDDYGRNGIATLDDALTQRRCKISYKIAFPANARKSDLISLLVSVSYMESRIIILHTGAGPGLKIFSLANQLSMMGNGYVWIATDWLSAYLDANSSVPAETMYGMQGVLTLRPHIPESKMKSNLISKWSRLSKKYSYSYLRTSSYAFYVYDSVWAVARALDAFFDDGGKISFSNDSRLRDETGGTLHLEAMSIFDMGNNLLEKIRKANFTGVSGQVQFDATGDLIHPAYDVINIIGNGMRTVGYWSNYSSLLSTVLPEVLYSKPPNNSLANQHLYDVIWPGQTAQTPRGWVFPSNAKELKIGVPNRFSFREFVTKDNVTGSMKGYCIDVFTQALALLPYPVTYKFIPFGSGNENPNYDKLVQMVEDNEFDAAIGDNTITMSRTVTTDFTQPFIESGLVILAPVKKHIVNSWAFLQPFTLQMWCVTGLFFLVVGAVVWVLEHRINDEFRGSPREQIITIFWFSFSTLFFAHRENTMSTLGRGVLIIWLFVVLIIQSSYTASLTSILTVQQLDTSIRGIDDLKNSDDPIGFQVGSFAEEYMVRELNISRSRLRALGSPEEYAEALKHGPKRGGVMAIVDERPYVELFLSTYCKIAVAGSDFTSTGWGFAFPRDSSLQIDLSTAILSLSENGELQRIHDKWLKTSECSADNTEFVDSDQLRLESFWGLFLICGIACVIALLIYFFTTVRKFLRHEPPEDPTPRPGGSTTLPDERTPPKKGREKCNCRNFISFLDHKEPPKKKRSLSLTPTTPLSNFTALEIEGPVRTARNGSHLYGYDMRAISALLLRPLPPPLDSSMASSSLPSRTFYRHSLPSSTSPPSRGACAAACCCLPAAVSRRRAAAQLLSAAGFLIAVSPPSLAARRGRMVVSPEDYVTAPDGLKYYDLVEGKGPTAEKGSTVQVHFDCIYRGITAVSSREAKLLAGNRSIAQPYEFSVGSLPGKERKREFVDSANGLYSAQASPKPPAAMYTITEGMKVGGKRRVIVPPEFGYGKKGMNEIPPDAPFELDIELLEVVPPAEK</sequence>
<dbReference type="EnsemblPlants" id="ORUFI02G01290.1">
    <property type="protein sequence ID" value="ORUFI02G01290.1"/>
    <property type="gene ID" value="ORUFI02G01290"/>
</dbReference>
<dbReference type="Proteomes" id="UP000008022">
    <property type="component" value="Unassembled WGS sequence"/>
</dbReference>
<keyword evidence="4 15" id="KW-0812">Transmembrane</keyword>
<feature type="region of interest" description="Disordered" evidence="14">
    <location>
        <begin position="862"/>
        <end position="891"/>
    </location>
</feature>
<dbReference type="HOGENOM" id="CLU_007358_0_1_1"/>
<dbReference type="FunFam" id="3.40.190.10:FF:000370">
    <property type="entry name" value="Glutamate receptor"/>
    <property type="match status" value="1"/>
</dbReference>
<evidence type="ECO:0000256" key="4">
    <source>
        <dbReference type="ARBA" id="ARBA00022692"/>
    </source>
</evidence>
<evidence type="ECO:0000256" key="16">
    <source>
        <dbReference type="SAM" id="SignalP"/>
    </source>
</evidence>
<dbReference type="InterPro" id="IPR019594">
    <property type="entry name" value="Glu/Gly-bd"/>
</dbReference>
<feature type="chain" id="PRO_5011032625" description="peptidylprolyl isomerase" evidence="16">
    <location>
        <begin position="26"/>
        <end position="1188"/>
    </location>
</feature>
<dbReference type="InterPro" id="IPR046357">
    <property type="entry name" value="PPIase_dom_sf"/>
</dbReference>
<dbReference type="Gramene" id="ORUFI02G01290.2">
    <property type="protein sequence ID" value="ORUFI02G01290.2"/>
    <property type="gene ID" value="ORUFI02G01290"/>
</dbReference>
<reference evidence="19" key="1">
    <citation type="submission" date="2013-06" db="EMBL/GenBank/DDBJ databases">
        <authorList>
            <person name="Zhao Q."/>
        </authorList>
    </citation>
    <scope>NUCLEOTIDE SEQUENCE</scope>
    <source>
        <strain evidence="19">cv. W1943</strain>
    </source>
</reference>
<evidence type="ECO:0000256" key="8">
    <source>
        <dbReference type="ARBA" id="ARBA00023136"/>
    </source>
</evidence>
<dbReference type="eggNOG" id="KOG0552">
    <property type="taxonomic scope" value="Eukaryota"/>
</dbReference>
<dbReference type="SUPFAM" id="SSF54534">
    <property type="entry name" value="FKBP-like"/>
    <property type="match status" value="1"/>
</dbReference>
<accession>A0A0E0N8W1</accession>
<dbReference type="EC" id="5.2.1.8" evidence="13"/>
<dbReference type="InterPro" id="IPR044440">
    <property type="entry name" value="GABAb_receptor_plant_PBP1"/>
</dbReference>
<dbReference type="Pfam" id="PF00254">
    <property type="entry name" value="FKBP_C"/>
    <property type="match status" value="1"/>
</dbReference>
<dbReference type="CDD" id="cd13686">
    <property type="entry name" value="GluR_Plant"/>
    <property type="match status" value="1"/>
</dbReference>
<evidence type="ECO:0000256" key="9">
    <source>
        <dbReference type="ARBA" id="ARBA00023170"/>
    </source>
</evidence>
<evidence type="ECO:0000256" key="11">
    <source>
        <dbReference type="ARBA" id="ARBA00023286"/>
    </source>
</evidence>
<dbReference type="EnsemblPlants" id="ORUFI02G01290.2">
    <property type="protein sequence ID" value="ORUFI02G01290.2"/>
    <property type="gene ID" value="ORUFI02G01290"/>
</dbReference>
<feature type="signal peptide" evidence="16">
    <location>
        <begin position="1"/>
        <end position="25"/>
    </location>
</feature>
<organism evidence="18 19">
    <name type="scientific">Oryza rufipogon</name>
    <name type="common">Brownbeard rice</name>
    <name type="synonym">Asian wild rice</name>
    <dbReference type="NCBI Taxonomy" id="4529"/>
    <lineage>
        <taxon>Eukaryota</taxon>
        <taxon>Viridiplantae</taxon>
        <taxon>Streptophyta</taxon>
        <taxon>Embryophyta</taxon>
        <taxon>Tracheophyta</taxon>
        <taxon>Spermatophyta</taxon>
        <taxon>Magnoliopsida</taxon>
        <taxon>Liliopsida</taxon>
        <taxon>Poales</taxon>
        <taxon>Poaceae</taxon>
        <taxon>BOP clade</taxon>
        <taxon>Oryzoideae</taxon>
        <taxon>Oryzeae</taxon>
        <taxon>Oryzinae</taxon>
        <taxon>Oryza</taxon>
    </lineage>
</organism>
<dbReference type="InterPro" id="IPR001320">
    <property type="entry name" value="Iontro_rcpt_C"/>
</dbReference>
<dbReference type="Pfam" id="PF10613">
    <property type="entry name" value="Lig_chan-Glu_bd"/>
    <property type="match status" value="1"/>
</dbReference>
<keyword evidence="13" id="KW-0413">Isomerase</keyword>
<dbReference type="FunFam" id="1.10.287.70:FF:000037">
    <property type="entry name" value="Glutamate receptor"/>
    <property type="match status" value="1"/>
</dbReference>
<dbReference type="InterPro" id="IPR015683">
    <property type="entry name" value="Ionotropic_Glu_rcpt"/>
</dbReference>
<keyword evidence="13" id="KW-0697">Rotamase</keyword>
<keyword evidence="3" id="KW-0813">Transport</keyword>
<feature type="transmembrane region" description="Helical" evidence="15">
    <location>
        <begin position="622"/>
        <end position="641"/>
    </location>
</feature>
<evidence type="ECO:0000256" key="6">
    <source>
        <dbReference type="ARBA" id="ARBA00022989"/>
    </source>
</evidence>
<dbReference type="Gramene" id="ORUFI02G01290.1">
    <property type="protein sequence ID" value="ORUFI02G01290.1"/>
    <property type="gene ID" value="ORUFI02G01290"/>
</dbReference>
<keyword evidence="10" id="KW-0325">Glycoprotein</keyword>
<dbReference type="CDD" id="cd19990">
    <property type="entry name" value="PBP1_GABAb_receptor_plant"/>
    <property type="match status" value="1"/>
</dbReference>
<keyword evidence="19" id="KW-1185">Reference proteome</keyword>
<dbReference type="InterPro" id="IPR028082">
    <property type="entry name" value="Peripla_BP_I"/>
</dbReference>
<name>A0A0E0N8W1_ORYRU</name>
<comment type="similarity">
    <text evidence="2">Belongs to the glutamate-gated ion channel (TC 1.A.10.1) family.</text>
</comment>
<dbReference type="FunFam" id="3.10.50.40:FF:000036">
    <property type="entry name" value="Peptidylprolyl isomerase"/>
    <property type="match status" value="1"/>
</dbReference>
<protein>
    <recommendedName>
        <fullName evidence="13">peptidylprolyl isomerase</fullName>
        <ecNumber evidence="13">5.2.1.8</ecNumber>
    </recommendedName>
</protein>
<dbReference type="Gene3D" id="3.10.50.40">
    <property type="match status" value="1"/>
</dbReference>
<dbReference type="SUPFAM" id="SSF53850">
    <property type="entry name" value="Periplasmic binding protein-like II"/>
    <property type="match status" value="1"/>
</dbReference>
<dbReference type="STRING" id="4529.A0A0E0N8W1"/>
<feature type="transmembrane region" description="Helical" evidence="15">
    <location>
        <begin position="833"/>
        <end position="853"/>
    </location>
</feature>
<dbReference type="Pfam" id="PF00060">
    <property type="entry name" value="Lig_chan"/>
    <property type="match status" value="1"/>
</dbReference>
<dbReference type="GO" id="GO:0016020">
    <property type="term" value="C:membrane"/>
    <property type="evidence" value="ECO:0007669"/>
    <property type="project" value="UniProtKB-SubCell"/>
</dbReference>
<keyword evidence="7" id="KW-0406">Ion transport</keyword>
<evidence type="ECO:0000256" key="15">
    <source>
        <dbReference type="SAM" id="Phobius"/>
    </source>
</evidence>
<feature type="transmembrane region" description="Helical" evidence="15">
    <location>
        <begin position="590"/>
        <end position="610"/>
    </location>
</feature>
<feature type="transmembrane region" description="Helical" evidence="15">
    <location>
        <begin position="653"/>
        <end position="678"/>
    </location>
</feature>
<dbReference type="GO" id="GO:0015276">
    <property type="term" value="F:ligand-gated monoatomic ion channel activity"/>
    <property type="evidence" value="ECO:0007669"/>
    <property type="project" value="InterPro"/>
</dbReference>
<evidence type="ECO:0000256" key="14">
    <source>
        <dbReference type="SAM" id="MobiDB-lite"/>
    </source>
</evidence>
<proteinExistence type="inferred from homology"/>
<evidence type="ECO:0000256" key="3">
    <source>
        <dbReference type="ARBA" id="ARBA00022448"/>
    </source>
</evidence>
<evidence type="ECO:0000256" key="13">
    <source>
        <dbReference type="PROSITE-ProRule" id="PRU00277"/>
    </source>
</evidence>
<dbReference type="Pfam" id="PF01094">
    <property type="entry name" value="ANF_receptor"/>
    <property type="match status" value="1"/>
</dbReference>
<evidence type="ECO:0000313" key="18">
    <source>
        <dbReference type="EnsemblPlants" id="ORUFI02G01290.1"/>
    </source>
</evidence>
<dbReference type="SUPFAM" id="SSF53822">
    <property type="entry name" value="Periplasmic binding protein-like I"/>
    <property type="match status" value="1"/>
</dbReference>
<keyword evidence="12" id="KW-0407">Ion channel</keyword>
<evidence type="ECO:0000256" key="5">
    <source>
        <dbReference type="ARBA" id="ARBA00022729"/>
    </source>
</evidence>